<evidence type="ECO:0000256" key="1">
    <source>
        <dbReference type="SAM" id="MobiDB-lite"/>
    </source>
</evidence>
<protein>
    <submittedName>
        <fullName evidence="3">Endothelin-converting enzyme 2-like protein</fullName>
    </submittedName>
</protein>
<name>A0A443S4I2_9ACAR</name>
<accession>A0A443S4I2</accession>
<proteinExistence type="predicted"/>
<organism evidence="3 4">
    <name type="scientific">Leptotrombidium deliense</name>
    <dbReference type="NCBI Taxonomy" id="299467"/>
    <lineage>
        <taxon>Eukaryota</taxon>
        <taxon>Metazoa</taxon>
        <taxon>Ecdysozoa</taxon>
        <taxon>Arthropoda</taxon>
        <taxon>Chelicerata</taxon>
        <taxon>Arachnida</taxon>
        <taxon>Acari</taxon>
        <taxon>Acariformes</taxon>
        <taxon>Trombidiformes</taxon>
        <taxon>Prostigmata</taxon>
        <taxon>Anystina</taxon>
        <taxon>Parasitengona</taxon>
        <taxon>Trombiculoidea</taxon>
        <taxon>Trombiculidae</taxon>
        <taxon>Leptotrombidium</taxon>
    </lineage>
</organism>
<dbReference type="PROSITE" id="PS51885">
    <property type="entry name" value="NEPRILYSIN"/>
    <property type="match status" value="1"/>
</dbReference>
<dbReference type="SUPFAM" id="SSF55486">
    <property type="entry name" value="Metalloproteases ('zincins'), catalytic domain"/>
    <property type="match status" value="1"/>
</dbReference>
<feature type="compositionally biased region" description="Basic and acidic residues" evidence="1">
    <location>
        <begin position="1"/>
        <end position="16"/>
    </location>
</feature>
<dbReference type="Proteomes" id="UP000288716">
    <property type="component" value="Unassembled WGS sequence"/>
</dbReference>
<keyword evidence="4" id="KW-1185">Reference proteome</keyword>
<keyword evidence="2" id="KW-0812">Transmembrane</keyword>
<dbReference type="InterPro" id="IPR000718">
    <property type="entry name" value="Peptidase_M13"/>
</dbReference>
<dbReference type="AlphaFoldDB" id="A0A443S4I2"/>
<feature type="region of interest" description="Disordered" evidence="1">
    <location>
        <begin position="1"/>
        <end position="35"/>
    </location>
</feature>
<evidence type="ECO:0000256" key="2">
    <source>
        <dbReference type="SAM" id="Phobius"/>
    </source>
</evidence>
<gene>
    <name evidence="3" type="ORF">B4U80_14033</name>
</gene>
<keyword evidence="2" id="KW-1133">Transmembrane helix</keyword>
<dbReference type="InterPro" id="IPR024079">
    <property type="entry name" value="MetalloPept_cat_dom_sf"/>
</dbReference>
<evidence type="ECO:0000313" key="4">
    <source>
        <dbReference type="Proteomes" id="UP000288716"/>
    </source>
</evidence>
<dbReference type="GO" id="GO:0006508">
    <property type="term" value="P:proteolysis"/>
    <property type="evidence" value="ECO:0007669"/>
    <property type="project" value="InterPro"/>
</dbReference>
<dbReference type="GO" id="GO:0004222">
    <property type="term" value="F:metalloendopeptidase activity"/>
    <property type="evidence" value="ECO:0007669"/>
    <property type="project" value="InterPro"/>
</dbReference>
<sequence length="131" mass="13904">MSKTGGDDNEPKENDKCITPPTTGTGAGDNGVGHAVEPEFTKKTKRNAFLESVDSAKNVINERYKLIIAILSVLIFILLLIVIVLAVSLGSATKAQDICVTSACLRAASNIVRSLNTSADPCNNFWSFSCG</sequence>
<dbReference type="Gene3D" id="3.40.390.10">
    <property type="entry name" value="Collagenase (Catalytic Domain)"/>
    <property type="match status" value="1"/>
</dbReference>
<dbReference type="OrthoDB" id="6475849at2759"/>
<keyword evidence="2" id="KW-0472">Membrane</keyword>
<dbReference type="EMBL" id="NCKV01008804">
    <property type="protein sequence ID" value="RWS22437.1"/>
    <property type="molecule type" value="Genomic_DNA"/>
</dbReference>
<feature type="non-terminal residue" evidence="3">
    <location>
        <position position="131"/>
    </location>
</feature>
<evidence type="ECO:0000313" key="3">
    <source>
        <dbReference type="EMBL" id="RWS22437.1"/>
    </source>
</evidence>
<dbReference type="VEuPathDB" id="VectorBase:LDEU009603"/>
<feature type="transmembrane region" description="Helical" evidence="2">
    <location>
        <begin position="66"/>
        <end position="89"/>
    </location>
</feature>
<reference evidence="3 4" key="1">
    <citation type="journal article" date="2018" name="Gigascience">
        <title>Genomes of trombidid mites reveal novel predicted allergens and laterally-transferred genes associated with secondary metabolism.</title>
        <authorList>
            <person name="Dong X."/>
            <person name="Chaisiri K."/>
            <person name="Xia D."/>
            <person name="Armstrong S.D."/>
            <person name="Fang Y."/>
            <person name="Donnelly M.J."/>
            <person name="Kadowaki T."/>
            <person name="McGarry J.W."/>
            <person name="Darby A.C."/>
            <person name="Makepeace B.L."/>
        </authorList>
    </citation>
    <scope>NUCLEOTIDE SEQUENCE [LARGE SCALE GENOMIC DNA]</scope>
    <source>
        <strain evidence="3">UoL-UT</strain>
    </source>
</reference>
<comment type="caution">
    <text evidence="3">The sequence shown here is derived from an EMBL/GenBank/DDBJ whole genome shotgun (WGS) entry which is preliminary data.</text>
</comment>